<dbReference type="EC" id="2.1.1.72" evidence="1"/>
<reference evidence="7 8" key="1">
    <citation type="submission" date="2024-09" db="EMBL/GenBank/DDBJ databases">
        <authorList>
            <person name="Sun Q."/>
            <person name="Mori K."/>
        </authorList>
    </citation>
    <scope>NUCLEOTIDE SEQUENCE [LARGE SCALE GENOMIC DNA]</scope>
    <source>
        <strain evidence="7 8">CCM 7759</strain>
    </source>
</reference>
<dbReference type="InterPro" id="IPR047939">
    <property type="entry name" value="BREX_1_PglX"/>
</dbReference>
<dbReference type="Proteomes" id="UP001589776">
    <property type="component" value="Unassembled WGS sequence"/>
</dbReference>
<feature type="domain" description="Type II methyltransferase M.TaqI-like" evidence="6">
    <location>
        <begin position="345"/>
        <end position="567"/>
    </location>
</feature>
<dbReference type="NCBIfam" id="NF033452">
    <property type="entry name" value="BREX_1_MTaseX"/>
    <property type="match status" value="1"/>
</dbReference>
<organism evidence="7 8">
    <name type="scientific">Paenibacillus chartarius</name>
    <dbReference type="NCBI Taxonomy" id="747481"/>
    <lineage>
        <taxon>Bacteria</taxon>
        <taxon>Bacillati</taxon>
        <taxon>Bacillota</taxon>
        <taxon>Bacilli</taxon>
        <taxon>Bacillales</taxon>
        <taxon>Paenibacillaceae</taxon>
        <taxon>Paenibacillus</taxon>
    </lineage>
</organism>
<dbReference type="InterPro" id="IPR002052">
    <property type="entry name" value="DNA_methylase_N6_adenine_CS"/>
</dbReference>
<evidence type="ECO:0000313" key="8">
    <source>
        <dbReference type="Proteomes" id="UP001589776"/>
    </source>
</evidence>
<dbReference type="PANTHER" id="PTHR33841:SF1">
    <property type="entry name" value="DNA METHYLTRANSFERASE A"/>
    <property type="match status" value="1"/>
</dbReference>
<dbReference type="PRINTS" id="PR00507">
    <property type="entry name" value="N12N6MTFRASE"/>
</dbReference>
<sequence>MNKSELKSFATYARRELLEKVALRAKGFGMDKKSNISIVTNGEQLIVNGKQYPSTMRNAFESLKRQYESKGYEQLIEEAAYTWFNRIIAIRYMEVHDYLPERVNILSSSTGKVEPDILLHYQSMELAVDKVHIRDIIDHGNYEEAYRKLFIAQCNALQPVLPFLFEKIDDYTELLLPDFLLDSESIINKLVQNDELTSSFAEVEVIGWLYQYYNIEPKAMVDKKVKNGERVDKFEIPAKTQLFTPQWIVRYMVENSLGSKWLNAYPESILKKQMKYYIEPVSQTEEVQMRLDAIRQTNLEPEKIRIIDPACGSGHILVYAFEILFSIYEERGYVSNEIPTLILENNLYGLDIDDRAAQLSAFSLLMKAREKSRRIFRNPPTINVYSIQESNELSVDDLVRLLSVNETESRELKILINFYKDAKNYGSILVPEKIDSDKYLKRIEKIYDEGIRSLFDVEAICQLPKFESLLRQTKLLVEKYDVVITNPPYMGAGAMNDQLNNYIKGIFPNSKSDLFAVFIERCNEFLNNGGYHAQINQHSWMFLSSYQSLRQKLLQDHTIISMLHLGAHAFEDINGEVVQSTSYIIRRVKLFNYKAKYYRLTDYSTADEKEKAFISKHGEYVSSQDSFSNITGHPISYWASEKLKKCFESKDTFGSAAPPKKGLDTNGESGKFFRKWFEVDFRKVWLNKSDSKDYYKWFEIDKGGGARKWYGNRLDIINYENNGFELKNKLKKANIRNEKLYFRDSLTYGVISTNSFSFRISSPNSLFDQGGPNCFPSKENRNYILALGNSVVVNSILETIAPTINFTVGDVAKVPVIYPDKNKIDKINQIVNENISLSKEDWDSSEISWDFISHPFVLTKTNSNLISDAYDEWAKITEYRNNKIIANEEAINEFFINLYGLENELKAKVSVNNTSIRRANREYDTKSFLSFFVGCVMGRYSLDTNGLIFAGGSWNQGHYKKMAPNKHGIILFTDNAYFENDIINRLYEFIAIIFGKESVDINLKWIAESLGLRRNETHEERVRRYFLEEFYLDHCKTYSGRPIYWLVDSGEHRGMRTLLYMHRYQSDTMATIRFEHLQAIQAKYLNEVSTIDKRLVNPSLSATEKRTLEKKKEDFQKRVEELTEFDKVLAEYANAQIEIDLDDGVKVNYEKFKGVLAKIK</sequence>
<keyword evidence="2 7" id="KW-0489">Methyltransferase</keyword>
<dbReference type="Gene3D" id="3.40.50.150">
    <property type="entry name" value="Vaccinia Virus protein VP39"/>
    <property type="match status" value="1"/>
</dbReference>
<dbReference type="Pfam" id="PF07669">
    <property type="entry name" value="Eco57I"/>
    <property type="match status" value="1"/>
</dbReference>
<comment type="caution">
    <text evidence="7">The sequence shown here is derived from an EMBL/GenBank/DDBJ whole genome shotgun (WGS) entry which is preliminary data.</text>
</comment>
<keyword evidence="4" id="KW-0949">S-adenosyl-L-methionine</keyword>
<accession>A0ABV6DIF1</accession>
<dbReference type="GO" id="GO:0032259">
    <property type="term" value="P:methylation"/>
    <property type="evidence" value="ECO:0007669"/>
    <property type="project" value="UniProtKB-KW"/>
</dbReference>
<name>A0ABV6DIF1_9BACL</name>
<dbReference type="PANTHER" id="PTHR33841">
    <property type="entry name" value="DNA METHYLTRANSFERASE YEEA-RELATED"/>
    <property type="match status" value="1"/>
</dbReference>
<dbReference type="InterPro" id="IPR011639">
    <property type="entry name" value="MethylTrfase_TaqI-like_dom"/>
</dbReference>
<keyword evidence="8" id="KW-1185">Reference proteome</keyword>
<evidence type="ECO:0000256" key="2">
    <source>
        <dbReference type="ARBA" id="ARBA00022603"/>
    </source>
</evidence>
<dbReference type="SUPFAM" id="SSF53335">
    <property type="entry name" value="S-adenosyl-L-methionine-dependent methyltransferases"/>
    <property type="match status" value="1"/>
</dbReference>
<evidence type="ECO:0000259" key="6">
    <source>
        <dbReference type="Pfam" id="PF07669"/>
    </source>
</evidence>
<evidence type="ECO:0000256" key="5">
    <source>
        <dbReference type="ARBA" id="ARBA00047942"/>
    </source>
</evidence>
<dbReference type="EMBL" id="JBHLWN010000031">
    <property type="protein sequence ID" value="MFC0212425.1"/>
    <property type="molecule type" value="Genomic_DNA"/>
</dbReference>
<proteinExistence type="predicted"/>
<dbReference type="GO" id="GO:0009007">
    <property type="term" value="F:site-specific DNA-methyltransferase (adenine-specific) activity"/>
    <property type="evidence" value="ECO:0007669"/>
    <property type="project" value="UniProtKB-EC"/>
</dbReference>
<evidence type="ECO:0000313" key="7">
    <source>
        <dbReference type="EMBL" id="MFC0212425.1"/>
    </source>
</evidence>
<dbReference type="RefSeq" id="WP_377469585.1">
    <property type="nucleotide sequence ID" value="NZ_JBHLWN010000031.1"/>
</dbReference>
<gene>
    <name evidence="7" type="primary">pglX</name>
    <name evidence="7" type="ORF">ACFFK0_08115</name>
</gene>
<evidence type="ECO:0000256" key="4">
    <source>
        <dbReference type="ARBA" id="ARBA00022691"/>
    </source>
</evidence>
<evidence type="ECO:0000256" key="3">
    <source>
        <dbReference type="ARBA" id="ARBA00022679"/>
    </source>
</evidence>
<dbReference type="PROSITE" id="PS00092">
    <property type="entry name" value="N6_MTASE"/>
    <property type="match status" value="1"/>
</dbReference>
<evidence type="ECO:0000256" key="1">
    <source>
        <dbReference type="ARBA" id="ARBA00011900"/>
    </source>
</evidence>
<comment type="catalytic activity">
    <reaction evidence="5">
        <text>a 2'-deoxyadenosine in DNA + S-adenosyl-L-methionine = an N(6)-methyl-2'-deoxyadenosine in DNA + S-adenosyl-L-homocysteine + H(+)</text>
        <dbReference type="Rhea" id="RHEA:15197"/>
        <dbReference type="Rhea" id="RHEA-COMP:12418"/>
        <dbReference type="Rhea" id="RHEA-COMP:12419"/>
        <dbReference type="ChEBI" id="CHEBI:15378"/>
        <dbReference type="ChEBI" id="CHEBI:57856"/>
        <dbReference type="ChEBI" id="CHEBI:59789"/>
        <dbReference type="ChEBI" id="CHEBI:90615"/>
        <dbReference type="ChEBI" id="CHEBI:90616"/>
        <dbReference type="EC" id="2.1.1.72"/>
    </reaction>
</comment>
<dbReference type="InterPro" id="IPR050953">
    <property type="entry name" value="N4_N6_ade-DNA_methylase"/>
</dbReference>
<protein>
    <recommendedName>
        <fullName evidence="1">site-specific DNA-methyltransferase (adenine-specific)</fullName>
        <ecNumber evidence="1">2.1.1.72</ecNumber>
    </recommendedName>
</protein>
<keyword evidence="3 7" id="KW-0808">Transferase</keyword>
<dbReference type="InterPro" id="IPR029063">
    <property type="entry name" value="SAM-dependent_MTases_sf"/>
</dbReference>